<sequence length="148" mass="17217">MMEILPEPDSMFWKTARLKTFDNWPFRSSDNCNAELMAAAGFFAVGGREEPDLVQCFICAKQLDGWDAEDDPWTEHARHQSDCSFVMLGKSDESLWTVNDLFDLLKKFIVKECTHELDQSMAVAKRESEELMRKIPQIYMELRKGRKD</sequence>
<evidence type="ECO:0000313" key="3">
    <source>
        <dbReference type="Proteomes" id="UP000694925"/>
    </source>
</evidence>
<accession>A0AAJ7WDN7</accession>
<dbReference type="PANTHER" id="PTHR46771:SF5">
    <property type="entry name" value="DETERIN"/>
    <property type="match status" value="1"/>
</dbReference>
<dbReference type="PANTHER" id="PTHR46771">
    <property type="entry name" value="DETERIN"/>
    <property type="match status" value="1"/>
</dbReference>
<evidence type="ECO:0000256" key="2">
    <source>
        <dbReference type="ARBA" id="ARBA00022833"/>
    </source>
</evidence>
<dbReference type="AlphaFoldDB" id="A0AAJ7WDN7"/>
<dbReference type="Proteomes" id="UP000694925">
    <property type="component" value="Unplaced"/>
</dbReference>
<organism evidence="3 4">
    <name type="scientific">Ceratina calcarata</name>
    <dbReference type="NCBI Taxonomy" id="156304"/>
    <lineage>
        <taxon>Eukaryota</taxon>
        <taxon>Metazoa</taxon>
        <taxon>Ecdysozoa</taxon>
        <taxon>Arthropoda</taxon>
        <taxon>Hexapoda</taxon>
        <taxon>Insecta</taxon>
        <taxon>Pterygota</taxon>
        <taxon>Neoptera</taxon>
        <taxon>Endopterygota</taxon>
        <taxon>Hymenoptera</taxon>
        <taxon>Apocrita</taxon>
        <taxon>Aculeata</taxon>
        <taxon>Apoidea</taxon>
        <taxon>Anthophila</taxon>
        <taxon>Apidae</taxon>
        <taxon>Ceratina</taxon>
        <taxon>Zadontomerus</taxon>
    </lineage>
</organism>
<dbReference type="Pfam" id="PF00653">
    <property type="entry name" value="BIR"/>
    <property type="match status" value="1"/>
</dbReference>
<gene>
    <name evidence="4" type="primary">LOC108627732</name>
</gene>
<proteinExistence type="predicted"/>
<keyword evidence="1" id="KW-0479">Metal-binding</keyword>
<dbReference type="GO" id="GO:0046872">
    <property type="term" value="F:metal ion binding"/>
    <property type="evidence" value="ECO:0007669"/>
    <property type="project" value="UniProtKB-KW"/>
</dbReference>
<evidence type="ECO:0000256" key="1">
    <source>
        <dbReference type="ARBA" id="ARBA00022723"/>
    </source>
</evidence>
<dbReference type="SUPFAM" id="SSF57924">
    <property type="entry name" value="Inhibitor of apoptosis (IAP) repeat"/>
    <property type="match status" value="1"/>
</dbReference>
<evidence type="ECO:0000313" key="4">
    <source>
        <dbReference type="RefSeq" id="XP_026671605.1"/>
    </source>
</evidence>
<dbReference type="CTD" id="42077"/>
<dbReference type="InterPro" id="IPR001370">
    <property type="entry name" value="BIR_rpt"/>
</dbReference>
<dbReference type="SMART" id="SM00238">
    <property type="entry name" value="BIR"/>
    <property type="match status" value="1"/>
</dbReference>
<keyword evidence="3" id="KW-1185">Reference proteome</keyword>
<name>A0AAJ7WDN7_9HYME</name>
<protein>
    <submittedName>
        <fullName evidence="4">Baculoviral IAP repeat-containing protein 5</fullName>
    </submittedName>
</protein>
<dbReference type="Gene3D" id="1.10.1170.10">
    <property type="entry name" value="Inhibitor Of Apoptosis Protein (2mihbC-IAP-1), Chain A"/>
    <property type="match status" value="1"/>
</dbReference>
<dbReference type="GeneID" id="108627732"/>
<dbReference type="RefSeq" id="XP_026671605.1">
    <property type="nucleotide sequence ID" value="XM_026815804.1"/>
</dbReference>
<dbReference type="KEGG" id="ccal:108627732"/>
<reference evidence="4" key="1">
    <citation type="submission" date="2025-08" db="UniProtKB">
        <authorList>
            <consortium name="RefSeq"/>
        </authorList>
    </citation>
    <scope>IDENTIFICATION</scope>
    <source>
        <tissue evidence="4">Whole body</tissue>
    </source>
</reference>
<dbReference type="CDD" id="cd00022">
    <property type="entry name" value="BIR"/>
    <property type="match status" value="1"/>
</dbReference>
<dbReference type="InterPro" id="IPR051190">
    <property type="entry name" value="Baculoviral_IAP"/>
</dbReference>
<dbReference type="PROSITE" id="PS50143">
    <property type="entry name" value="BIR_REPEAT_2"/>
    <property type="match status" value="1"/>
</dbReference>
<keyword evidence="2" id="KW-0862">Zinc</keyword>